<name>A0A0P1F4F9_9RHOB</name>
<dbReference type="AlphaFoldDB" id="A0A0P1F4F9"/>
<accession>A0A0P1F4F9</accession>
<evidence type="ECO:0000313" key="1">
    <source>
        <dbReference type="EMBL" id="CUH48867.1"/>
    </source>
</evidence>
<reference evidence="1 2" key="1">
    <citation type="submission" date="2015-09" db="EMBL/GenBank/DDBJ databases">
        <authorList>
            <consortium name="Swine Surveillance"/>
        </authorList>
    </citation>
    <scope>NUCLEOTIDE SEQUENCE [LARGE SCALE GENOMIC DNA]</scope>
    <source>
        <strain evidence="1 2">CECT 4292</strain>
    </source>
</reference>
<dbReference type="EMBL" id="CYPU01000049">
    <property type="protein sequence ID" value="CUH48867.1"/>
    <property type="molecule type" value="Genomic_DNA"/>
</dbReference>
<gene>
    <name evidence="1" type="ORF">RUA4292_03057</name>
</gene>
<dbReference type="Proteomes" id="UP000050783">
    <property type="component" value="Unassembled WGS sequence"/>
</dbReference>
<proteinExistence type="predicted"/>
<organism evidence="1 2">
    <name type="scientific">Ruegeria atlantica</name>
    <dbReference type="NCBI Taxonomy" id="81569"/>
    <lineage>
        <taxon>Bacteria</taxon>
        <taxon>Pseudomonadati</taxon>
        <taxon>Pseudomonadota</taxon>
        <taxon>Alphaproteobacteria</taxon>
        <taxon>Rhodobacterales</taxon>
        <taxon>Roseobacteraceae</taxon>
        <taxon>Ruegeria</taxon>
    </lineage>
</organism>
<protein>
    <submittedName>
        <fullName evidence="1">Uncharacterized protein</fullName>
    </submittedName>
</protein>
<evidence type="ECO:0000313" key="2">
    <source>
        <dbReference type="Proteomes" id="UP000050783"/>
    </source>
</evidence>
<sequence>MPRNSRLDRFFVERLLAFTADRNVFKNPQQ</sequence>